<feature type="coiled-coil region" evidence="1">
    <location>
        <begin position="151"/>
        <end position="185"/>
    </location>
</feature>
<dbReference type="KEGG" id="coh:EAV92_03890"/>
<reference evidence="3 4" key="1">
    <citation type="submission" date="2018-10" db="EMBL/GenBank/DDBJ databases">
        <title>Genome Sequence of Cohnella sp.</title>
        <authorList>
            <person name="Srinivasan S."/>
            <person name="Kim M.K."/>
        </authorList>
    </citation>
    <scope>NUCLEOTIDE SEQUENCE [LARGE SCALE GENOMIC DNA]</scope>
    <source>
        <strain evidence="3 4">18JY8-7</strain>
    </source>
</reference>
<feature type="coiled-coil region" evidence="1">
    <location>
        <begin position="60"/>
        <end position="87"/>
    </location>
</feature>
<gene>
    <name evidence="3" type="ORF">EAV92_03890</name>
</gene>
<name>A0A3G3JVA6_9BACL</name>
<protein>
    <submittedName>
        <fullName evidence="3">Uncharacterized protein</fullName>
    </submittedName>
</protein>
<dbReference type="Proteomes" id="UP000269097">
    <property type="component" value="Chromosome"/>
</dbReference>
<evidence type="ECO:0000256" key="2">
    <source>
        <dbReference type="SAM" id="SignalP"/>
    </source>
</evidence>
<keyword evidence="1" id="KW-0175">Coiled coil</keyword>
<proteinExistence type="predicted"/>
<dbReference type="Gene3D" id="6.10.250.3150">
    <property type="match status" value="1"/>
</dbReference>
<dbReference type="RefSeq" id="WP_123039849.1">
    <property type="nucleotide sequence ID" value="NZ_CP033433.1"/>
</dbReference>
<organism evidence="3 4">
    <name type="scientific">Cohnella candidum</name>
    <dbReference type="NCBI Taxonomy" id="2674991"/>
    <lineage>
        <taxon>Bacteria</taxon>
        <taxon>Bacillati</taxon>
        <taxon>Bacillota</taxon>
        <taxon>Bacilli</taxon>
        <taxon>Bacillales</taxon>
        <taxon>Paenibacillaceae</taxon>
        <taxon>Cohnella</taxon>
    </lineage>
</organism>
<feature type="chain" id="PRO_5017979467" evidence="2">
    <location>
        <begin position="30"/>
        <end position="360"/>
    </location>
</feature>
<sequence length="360" mass="41185">MRRLTWAATLAIILLLAISRAAAPLPAYADPLPEETKKLLEKSLSVVEIDREIGRIGTLKQETETKIGQSEQKLAEQEIAISAQREKAGRVLRAYYMGQKDFVLSALLNAGSLSELLRTWEMMDLLISSDRQVLNQYTDQYRLLKEGYVSLQQDKNELAAVEDNLVKQRERLLALQDEIDKALASSGDEAHLRQMMAELESYWKNVGLYEVRRNFRELTTAMQDLPKWIQEHPETMQTKGLKTKLTITDKQLNEFLRSRNPDFKQFNIRFEQDRMVLTGDNGDLQVTIGGHYSLQDEPENAIVFHVDSLNFNGLDLPDTTRADLEREFDLGFYPQKLIKFVKAQSVAIEPGRLIVELKVG</sequence>
<evidence type="ECO:0000313" key="4">
    <source>
        <dbReference type="Proteomes" id="UP000269097"/>
    </source>
</evidence>
<evidence type="ECO:0000313" key="3">
    <source>
        <dbReference type="EMBL" id="AYQ71787.1"/>
    </source>
</evidence>
<feature type="signal peptide" evidence="2">
    <location>
        <begin position="1"/>
        <end position="29"/>
    </location>
</feature>
<evidence type="ECO:0000256" key="1">
    <source>
        <dbReference type="SAM" id="Coils"/>
    </source>
</evidence>
<dbReference type="EMBL" id="CP033433">
    <property type="protein sequence ID" value="AYQ71787.1"/>
    <property type="molecule type" value="Genomic_DNA"/>
</dbReference>
<dbReference type="AlphaFoldDB" id="A0A3G3JVA6"/>
<keyword evidence="2" id="KW-0732">Signal</keyword>
<keyword evidence="4" id="KW-1185">Reference proteome</keyword>
<accession>A0A3G3JVA6</accession>